<dbReference type="CDD" id="cd03319">
    <property type="entry name" value="L-Ala-DL-Glu_epimerase"/>
    <property type="match status" value="1"/>
</dbReference>
<keyword evidence="4 7" id="KW-0413">Isomerase</keyword>
<evidence type="ECO:0000256" key="5">
    <source>
        <dbReference type="PIRSR" id="PIRSR634603-1"/>
    </source>
</evidence>
<dbReference type="Pfam" id="PF02746">
    <property type="entry name" value="MR_MLE_N"/>
    <property type="match status" value="1"/>
</dbReference>
<evidence type="ECO:0000256" key="1">
    <source>
        <dbReference type="ARBA" id="ARBA00008031"/>
    </source>
</evidence>
<evidence type="ECO:0000259" key="8">
    <source>
        <dbReference type="SMART" id="SM00922"/>
    </source>
</evidence>
<keyword evidence="3 6" id="KW-0460">Magnesium</keyword>
<dbReference type="Pfam" id="PF13378">
    <property type="entry name" value="MR_MLE_C"/>
    <property type="match status" value="1"/>
</dbReference>
<dbReference type="GO" id="GO:0016855">
    <property type="term" value="F:racemase and epimerase activity, acting on amino acids and derivatives"/>
    <property type="evidence" value="ECO:0007669"/>
    <property type="project" value="UniProtKB-UniRule"/>
</dbReference>
<dbReference type="InterPro" id="IPR034593">
    <property type="entry name" value="DgoD-like"/>
</dbReference>
<dbReference type="SFLD" id="SFLDF00010">
    <property type="entry name" value="dipeptide_epimerase"/>
    <property type="match status" value="1"/>
</dbReference>
<comment type="cofactor">
    <cofactor evidence="6 7">
        <name>Mg(2+)</name>
        <dbReference type="ChEBI" id="CHEBI:18420"/>
    </cofactor>
    <text evidence="6 7">Binds 1 Mg(2+) ion per subunit.</text>
</comment>
<dbReference type="InterPro" id="IPR029065">
    <property type="entry name" value="Enolase_C-like"/>
</dbReference>
<dbReference type="EC" id="5.1.1.-" evidence="7"/>
<dbReference type="InterPro" id="IPR013341">
    <property type="entry name" value="Mandelate_racemase_N_dom"/>
</dbReference>
<evidence type="ECO:0000256" key="6">
    <source>
        <dbReference type="PIRSR" id="PIRSR634603-3"/>
    </source>
</evidence>
<dbReference type="SUPFAM" id="SSF51604">
    <property type="entry name" value="Enolase C-terminal domain-like"/>
    <property type="match status" value="1"/>
</dbReference>
<comment type="similarity">
    <text evidence="1 7">Belongs to the mandelate racemase/muconate lactonizing enzyme family.</text>
</comment>
<feature type="binding site" evidence="6">
    <location>
        <position position="224"/>
    </location>
    <ligand>
        <name>Mg(2+)</name>
        <dbReference type="ChEBI" id="CHEBI:18420"/>
    </ligand>
</feature>
<feature type="active site" description="Proton acceptor; specific for (R)-substrate epimerization" evidence="5">
    <location>
        <position position="150"/>
    </location>
</feature>
<sequence length="327" mass="35060">MSIELNVKVDDLSLITPFTTSSGVKNTTSVIRCGLRDYGHEGFGECVPSEKDGETIKSVLAEIEAIRPVLEQGITRDELCFKMNPGAARNAIDCALWDLDAKRTGTPVYRMLALAPPVPVITAYTISLAEPNEMALQAASNSTRRLLKVKVGTSDDTVRIRAVRAAAPNSTLILDANEGWTLDNLASHFAVCASEGVALVEQPLPAGRDEALSSFSRAVPICADESAHHEADLTTLSTRYDAINIKLDKVGGLTSSIRVRQEAERLGMKVMVGCRIGTSLSMAPALILAQGADFVDLDGPLLLSRDSDFGLKYEGSLVFPSPQSLWG</sequence>
<evidence type="ECO:0000313" key="9">
    <source>
        <dbReference type="EMBL" id="QCL95759.1"/>
    </source>
</evidence>
<dbReference type="NCBIfam" id="NF042940">
    <property type="entry name" value="racemase_DgcA"/>
    <property type="match status" value="1"/>
</dbReference>
<dbReference type="AlphaFoldDB" id="A0A4D7YXN7"/>
<feature type="binding site" evidence="6">
    <location>
        <position position="201"/>
    </location>
    <ligand>
        <name>Mg(2+)</name>
        <dbReference type="ChEBI" id="CHEBI:18420"/>
    </ligand>
</feature>
<dbReference type="InterPro" id="IPR029017">
    <property type="entry name" value="Enolase-like_N"/>
</dbReference>
<dbReference type="InterPro" id="IPR036849">
    <property type="entry name" value="Enolase-like_C_sf"/>
</dbReference>
<dbReference type="Gene3D" id="3.30.390.10">
    <property type="entry name" value="Enolase-like, N-terminal domain"/>
    <property type="match status" value="1"/>
</dbReference>
<evidence type="ECO:0000256" key="3">
    <source>
        <dbReference type="ARBA" id="ARBA00022842"/>
    </source>
</evidence>
<protein>
    <recommendedName>
        <fullName evidence="7">Dipeptide epimerase</fullName>
        <ecNumber evidence="7">5.1.1.-</ecNumber>
    </recommendedName>
</protein>
<gene>
    <name evidence="9" type="ORF">CFBP7129_15855</name>
</gene>
<evidence type="ECO:0000256" key="2">
    <source>
        <dbReference type="ARBA" id="ARBA00022723"/>
    </source>
</evidence>
<dbReference type="EMBL" id="CP039923">
    <property type="protein sequence ID" value="QCL95759.1"/>
    <property type="molecule type" value="Genomic_DNA"/>
</dbReference>
<dbReference type="GO" id="GO:0046872">
    <property type="term" value="F:metal ion binding"/>
    <property type="evidence" value="ECO:0007669"/>
    <property type="project" value="UniProtKB-KW"/>
</dbReference>
<feature type="binding site" evidence="6">
    <location>
        <position position="175"/>
    </location>
    <ligand>
        <name>Mg(2+)</name>
        <dbReference type="ChEBI" id="CHEBI:18420"/>
    </ligand>
</feature>
<feature type="active site" description="Proton acceptor; specific for (S)-substrate epimerization" evidence="5">
    <location>
        <position position="246"/>
    </location>
</feature>
<dbReference type="RefSeq" id="WP_137004660.1">
    <property type="nucleotide sequence ID" value="NZ_CP039923.1"/>
</dbReference>
<organism evidence="9 10">
    <name type="scientific">Agrobacterium tumefaciens</name>
    <dbReference type="NCBI Taxonomy" id="358"/>
    <lineage>
        <taxon>Bacteria</taxon>
        <taxon>Pseudomonadati</taxon>
        <taxon>Pseudomonadota</taxon>
        <taxon>Alphaproteobacteria</taxon>
        <taxon>Hyphomicrobiales</taxon>
        <taxon>Rhizobiaceae</taxon>
        <taxon>Rhizobium/Agrobacterium group</taxon>
        <taxon>Agrobacterium</taxon>
        <taxon>Agrobacterium tumefaciens complex</taxon>
    </lineage>
</organism>
<reference evidence="9 10" key="1">
    <citation type="submission" date="2019-04" db="EMBL/GenBank/DDBJ databases">
        <title>Complete genome sequence of Agrobacterium tumefaciens CFBP7129.</title>
        <authorList>
            <person name="Haryono M."/>
            <person name="Lin Y.-C."/>
            <person name="Lai E.-M."/>
            <person name="Kuo C.-H."/>
        </authorList>
    </citation>
    <scope>NUCLEOTIDE SEQUENCE [LARGE SCALE GENOMIC DNA]</scope>
    <source>
        <strain evidence="9 10">CFBP7129</strain>
    </source>
</reference>
<evidence type="ECO:0000256" key="4">
    <source>
        <dbReference type="ARBA" id="ARBA00023235"/>
    </source>
</evidence>
<evidence type="ECO:0000313" key="10">
    <source>
        <dbReference type="Proteomes" id="UP000298649"/>
    </source>
</evidence>
<keyword evidence="2 6" id="KW-0479">Metal-binding</keyword>
<accession>A0A4D7YXN7</accession>
<dbReference type="SFLD" id="SFLDG00180">
    <property type="entry name" value="muconate_cycloisomerase"/>
    <property type="match status" value="1"/>
</dbReference>
<proteinExistence type="inferred from homology"/>
<feature type="domain" description="Mandelate racemase/muconate lactonizing enzyme C-terminal" evidence="8">
    <location>
        <begin position="131"/>
        <end position="222"/>
    </location>
</feature>
<dbReference type="SUPFAM" id="SSF54826">
    <property type="entry name" value="Enolase N-terminal domain-like"/>
    <property type="match status" value="1"/>
</dbReference>
<evidence type="ECO:0000256" key="7">
    <source>
        <dbReference type="RuleBase" id="RU366006"/>
    </source>
</evidence>
<dbReference type="SMART" id="SM00922">
    <property type="entry name" value="MR_MLE"/>
    <property type="match status" value="1"/>
</dbReference>
<dbReference type="InterPro" id="IPR013342">
    <property type="entry name" value="Mandelate_racemase_C"/>
</dbReference>
<dbReference type="PANTHER" id="PTHR48080:SF3">
    <property type="entry name" value="ENOLASE SUPERFAMILY MEMBER DDB_G0284701"/>
    <property type="match status" value="1"/>
</dbReference>
<dbReference type="SFLD" id="SFLDS00001">
    <property type="entry name" value="Enolase"/>
    <property type="match status" value="1"/>
</dbReference>
<dbReference type="Gene3D" id="3.20.20.120">
    <property type="entry name" value="Enolase-like C-terminal domain"/>
    <property type="match status" value="1"/>
</dbReference>
<dbReference type="Proteomes" id="UP000298649">
    <property type="component" value="Chromosome linear"/>
</dbReference>
<name>A0A4D7YXN7_AGRTU</name>
<dbReference type="PANTHER" id="PTHR48080">
    <property type="entry name" value="D-GALACTONATE DEHYDRATASE-RELATED"/>
    <property type="match status" value="1"/>
</dbReference>
<dbReference type="InterPro" id="IPR034603">
    <property type="entry name" value="Dipeptide_epimerase"/>
</dbReference>